<evidence type="ECO:0000313" key="3">
    <source>
        <dbReference type="EMBL" id="RGV30537.1"/>
    </source>
</evidence>
<dbReference type="Gene3D" id="3.40.50.410">
    <property type="entry name" value="von Willebrand factor, type A domain"/>
    <property type="match status" value="1"/>
</dbReference>
<dbReference type="AlphaFoldDB" id="A0A3D4ZDC8"/>
<dbReference type="InterPro" id="IPR036465">
    <property type="entry name" value="vWFA_dom_sf"/>
</dbReference>
<dbReference type="PANTHER" id="PTHR41248:SF1">
    <property type="entry name" value="NORD PROTEIN"/>
    <property type="match status" value="1"/>
</dbReference>
<dbReference type="Proteomes" id="UP001212263">
    <property type="component" value="Unassembled WGS sequence"/>
</dbReference>
<name>A0A3D4ZDC8_9BACT</name>
<dbReference type="RefSeq" id="WP_087381780.1">
    <property type="nucleotide sequence ID" value="NZ_JADMSC010000016.1"/>
</dbReference>
<dbReference type="Proteomes" id="UP000283426">
    <property type="component" value="Unassembled WGS sequence"/>
</dbReference>
<evidence type="ECO:0000259" key="1">
    <source>
        <dbReference type="PROSITE" id="PS50234"/>
    </source>
</evidence>
<dbReference type="InterPro" id="IPR002035">
    <property type="entry name" value="VWF_A"/>
</dbReference>
<feature type="domain" description="VWFA" evidence="1">
    <location>
        <begin position="392"/>
        <end position="533"/>
    </location>
</feature>
<reference evidence="2" key="2">
    <citation type="submission" date="2023-01" db="EMBL/GenBank/DDBJ databases">
        <title>Human gut microbiome strain richness.</title>
        <authorList>
            <person name="Chen-Liaw A."/>
        </authorList>
    </citation>
    <scope>NUCLEOTIDE SEQUENCE</scope>
    <source>
        <strain evidence="2">RTP21484st1_B7_RTP21484_190118</strain>
    </source>
</reference>
<gene>
    <name evidence="3" type="ORF">DWW24_00210</name>
    <name evidence="2" type="ORF">PN645_00270</name>
</gene>
<reference evidence="3 4" key="1">
    <citation type="submission" date="2018-08" db="EMBL/GenBank/DDBJ databases">
        <title>A genome reference for cultivated species of the human gut microbiota.</title>
        <authorList>
            <person name="Zou Y."/>
            <person name="Xue W."/>
            <person name="Luo G."/>
        </authorList>
    </citation>
    <scope>NUCLEOTIDE SEQUENCE [LARGE SCALE GENOMIC DNA]</scope>
    <source>
        <strain evidence="3 4">AF14-6AC</strain>
    </source>
</reference>
<dbReference type="PANTHER" id="PTHR41248">
    <property type="entry name" value="NORD PROTEIN"/>
    <property type="match status" value="1"/>
</dbReference>
<organism evidence="3 4">
    <name type="scientific">Odoribacter splanchnicus</name>
    <dbReference type="NCBI Taxonomy" id="28118"/>
    <lineage>
        <taxon>Bacteria</taxon>
        <taxon>Pseudomonadati</taxon>
        <taxon>Bacteroidota</taxon>
        <taxon>Bacteroidia</taxon>
        <taxon>Bacteroidales</taxon>
        <taxon>Odoribacteraceae</taxon>
        <taxon>Odoribacter</taxon>
    </lineage>
</organism>
<dbReference type="PROSITE" id="PS50234">
    <property type="entry name" value="VWFA"/>
    <property type="match status" value="1"/>
</dbReference>
<dbReference type="SUPFAM" id="SSF53300">
    <property type="entry name" value="vWA-like"/>
    <property type="match status" value="1"/>
</dbReference>
<protein>
    <submittedName>
        <fullName evidence="3">VWA domain-containing protein</fullName>
    </submittedName>
</protein>
<comment type="caution">
    <text evidence="3">The sequence shown here is derived from an EMBL/GenBank/DDBJ whole genome shotgun (WGS) entry which is preliminary data.</text>
</comment>
<dbReference type="InterPro" id="IPR051928">
    <property type="entry name" value="NorD/CobT"/>
</dbReference>
<dbReference type="SMART" id="SM00327">
    <property type="entry name" value="VWA"/>
    <property type="match status" value="1"/>
</dbReference>
<dbReference type="EMBL" id="QRYW01000001">
    <property type="protein sequence ID" value="RGV30537.1"/>
    <property type="molecule type" value="Genomic_DNA"/>
</dbReference>
<accession>A0A3D4ZDC8</accession>
<proteinExistence type="predicted"/>
<dbReference type="EMBL" id="JAQMRD010000001">
    <property type="protein sequence ID" value="MDB9221436.1"/>
    <property type="molecule type" value="Genomic_DNA"/>
</dbReference>
<evidence type="ECO:0000313" key="4">
    <source>
        <dbReference type="Proteomes" id="UP000283426"/>
    </source>
</evidence>
<sequence>MTREEIESVYSRDVLDRNWWGNFPEPLDLLGKDFPKTADIYRLMPVCARIALHMGGELPRIIFSKEGGARMDFNSVVMNPEILSLKVSEQVRAEVFFGQYIHQVGHICYSRGVYEKYRCTLQQKYFIHLIEDRRIEGRIARVYPGYYYYLNAARRMQFTLALLRAEQELKFTDLDDVRYNYLATRVLFPELLEYEVFKTRLLPHRSRLGWIDGLLDTITDYASLEPRQVVELAQQISARFITKDEELPPMFNYYSRVMMNLPLEVEGAPVDIDVKILDDLFLDLSKSLDLVPWADIEEDTKGALKRAGSPVAERYRELDASCGVVDPVLMRRARELAAKIRLNFLTFQAKMNKACVFYEQESGDLDEDELYRVHLNPHIFIEELPAPSALLEVVIMLDLSGSMTDENKLELQLVLSVALALAFEANPDIRFSIYGHRVKQERVEIVRFHEPGKRLEIKKLFSQEGMYVNADGFAIHYATQKFRTTTQNKLLFMISDGTPTAAAGKTDPRVHVREMVREAQRNGVTVLSIGISNFNQSDMYDEFIPYSGPEVTTRLVQWLRRKFAHIADGATF</sequence>
<dbReference type="Pfam" id="PF00092">
    <property type="entry name" value="VWA"/>
    <property type="match status" value="1"/>
</dbReference>
<evidence type="ECO:0000313" key="2">
    <source>
        <dbReference type="EMBL" id="MDB9221436.1"/>
    </source>
</evidence>